<feature type="non-terminal residue" evidence="7">
    <location>
        <position position="1"/>
    </location>
</feature>
<proteinExistence type="inferred from homology"/>
<dbReference type="NCBIfam" id="TIGR00474">
    <property type="entry name" value="selA"/>
    <property type="match status" value="1"/>
</dbReference>
<dbReference type="InterPro" id="IPR015421">
    <property type="entry name" value="PyrdxlP-dep_Trfase_major"/>
</dbReference>
<dbReference type="EMBL" id="UINC01161524">
    <property type="protein sequence ID" value="SVD60769.1"/>
    <property type="molecule type" value="Genomic_DNA"/>
</dbReference>
<reference evidence="7" key="1">
    <citation type="submission" date="2018-05" db="EMBL/GenBank/DDBJ databases">
        <authorList>
            <person name="Lanie J.A."/>
            <person name="Ng W.-L."/>
            <person name="Kazmierczak K.M."/>
            <person name="Andrzejewski T.M."/>
            <person name="Davidsen T.M."/>
            <person name="Wayne K.J."/>
            <person name="Tettelin H."/>
            <person name="Glass J.I."/>
            <person name="Rusch D."/>
            <person name="Podicherti R."/>
            <person name="Tsui H.-C.T."/>
            <person name="Winkler M.E."/>
        </authorList>
    </citation>
    <scope>NUCLEOTIDE SEQUENCE</scope>
</reference>
<keyword evidence="2" id="KW-0963">Cytoplasm</keyword>
<evidence type="ECO:0008006" key="8">
    <source>
        <dbReference type="Google" id="ProtNLM"/>
    </source>
</evidence>
<evidence type="ECO:0000256" key="1">
    <source>
        <dbReference type="ARBA" id="ARBA00001933"/>
    </source>
</evidence>
<evidence type="ECO:0000256" key="4">
    <source>
        <dbReference type="ARBA" id="ARBA00022898"/>
    </source>
</evidence>
<dbReference type="Gene3D" id="3.40.640.10">
    <property type="entry name" value="Type I PLP-dependent aspartate aminotransferase-like (Major domain)"/>
    <property type="match status" value="1"/>
</dbReference>
<sequence>REYVYSVLNQVRQEISKDNCGTLSVNNEEIMVRVADEVRIRSDSIKSAINATGIVVHTNLGRAPLSKDLIMKVLPKLCSYSTLELDLETGKRGTRDSRIRTMLRILSGAEDAMVVNNNAAAVYLMLKGLTKNQPDGFLPEVIVSRSELVEIGGSFRVPDIMREAGVKLVEVGTTNRCRLSDYEKAFTKNTAAILKVHPSNYKILGFTESVSVEKLSKLAHSKGIPCFHDWGSGSFYQFQQSGLSEYTTVEQELSYSPDLLAFSGDKLLGGIQAGIL</sequence>
<dbReference type="Pfam" id="PF03841">
    <property type="entry name" value="SelA"/>
    <property type="match status" value="1"/>
</dbReference>
<evidence type="ECO:0000313" key="7">
    <source>
        <dbReference type="EMBL" id="SVD60769.1"/>
    </source>
</evidence>
<organism evidence="7">
    <name type="scientific">marine metagenome</name>
    <dbReference type="NCBI Taxonomy" id="408172"/>
    <lineage>
        <taxon>unclassified sequences</taxon>
        <taxon>metagenomes</taxon>
        <taxon>ecological metagenomes</taxon>
    </lineage>
</organism>
<dbReference type="GO" id="GO:0005737">
    <property type="term" value="C:cytoplasm"/>
    <property type="evidence" value="ECO:0007669"/>
    <property type="project" value="InterPro"/>
</dbReference>
<dbReference type="PANTHER" id="PTHR32328:SF0">
    <property type="entry name" value="L-SERYL-TRNA(SEC) SELENIUM TRANSFERASE"/>
    <property type="match status" value="1"/>
</dbReference>
<comment type="cofactor">
    <cofactor evidence="1">
        <name>pyridoxal 5'-phosphate</name>
        <dbReference type="ChEBI" id="CHEBI:597326"/>
    </cofactor>
</comment>
<protein>
    <recommendedName>
        <fullName evidence="8">L-seryl-tRNA selenium transferase N-terminal domain-containing protein</fullName>
    </recommendedName>
</protein>
<keyword evidence="5" id="KW-0648">Protein biosynthesis</keyword>
<accession>A0A382WQ59</accession>
<keyword evidence="4" id="KW-0663">Pyridoxal phosphate</keyword>
<dbReference type="GO" id="GO:0004125">
    <property type="term" value="F:L-seryl-tRNA(Sec) selenium transferase activity"/>
    <property type="evidence" value="ECO:0007669"/>
    <property type="project" value="InterPro"/>
</dbReference>
<dbReference type="HAMAP" id="MF_00423">
    <property type="entry name" value="SelA"/>
    <property type="match status" value="1"/>
</dbReference>
<evidence type="ECO:0000256" key="5">
    <source>
        <dbReference type="ARBA" id="ARBA00022917"/>
    </source>
</evidence>
<dbReference type="InterPro" id="IPR015424">
    <property type="entry name" value="PyrdxlP-dep_Trfase"/>
</dbReference>
<dbReference type="InterPro" id="IPR004534">
    <property type="entry name" value="SelA_trans"/>
</dbReference>
<name>A0A382WQ59_9ZZZZ</name>
<keyword evidence="3" id="KW-0808">Transferase</keyword>
<dbReference type="SUPFAM" id="SSF53383">
    <property type="entry name" value="PLP-dependent transferases"/>
    <property type="match status" value="1"/>
</dbReference>
<gene>
    <name evidence="7" type="ORF">METZ01_LOCUS413623</name>
</gene>
<dbReference type="Gene3D" id="3.90.1150.180">
    <property type="match status" value="1"/>
</dbReference>
<dbReference type="PANTHER" id="PTHR32328">
    <property type="entry name" value="L-SERYL-TRNA(SEC) SELENIUM TRANSFERASE"/>
    <property type="match status" value="1"/>
</dbReference>
<dbReference type="InterPro" id="IPR018319">
    <property type="entry name" value="SelA-like"/>
</dbReference>
<feature type="non-terminal residue" evidence="7">
    <location>
        <position position="276"/>
    </location>
</feature>
<dbReference type="AlphaFoldDB" id="A0A382WQ59"/>
<evidence type="ECO:0000256" key="6">
    <source>
        <dbReference type="ARBA" id="ARBA00023266"/>
    </source>
</evidence>
<evidence type="ECO:0000256" key="3">
    <source>
        <dbReference type="ARBA" id="ARBA00022679"/>
    </source>
</evidence>
<dbReference type="GO" id="GO:0001514">
    <property type="term" value="P:selenocysteine incorporation"/>
    <property type="evidence" value="ECO:0007669"/>
    <property type="project" value="InterPro"/>
</dbReference>
<evidence type="ECO:0000256" key="2">
    <source>
        <dbReference type="ARBA" id="ARBA00022490"/>
    </source>
</evidence>
<keyword evidence="6" id="KW-0711">Selenium</keyword>